<proteinExistence type="predicted"/>
<dbReference type="Proteomes" id="UP000265663">
    <property type="component" value="Unassembled WGS sequence"/>
</dbReference>
<reference evidence="1 2" key="1">
    <citation type="journal article" date="2014" name="PLoS ONE">
        <title>De novo Genome Assembly of the Fungal Plant Pathogen Pyrenophora semeniperda.</title>
        <authorList>
            <person name="Soliai M.M."/>
            <person name="Meyer S.E."/>
            <person name="Udall J.A."/>
            <person name="Elzinga D.E."/>
            <person name="Hermansen R.A."/>
            <person name="Bodily P.M."/>
            <person name="Hart A.A."/>
            <person name="Coleman C.E."/>
        </authorList>
    </citation>
    <scope>NUCLEOTIDE SEQUENCE [LARGE SCALE GENOMIC DNA]</scope>
    <source>
        <strain evidence="1 2">CCB06</strain>
        <tissue evidence="1">Mycelium</tissue>
    </source>
</reference>
<evidence type="ECO:0000313" key="2">
    <source>
        <dbReference type="Proteomes" id="UP000265663"/>
    </source>
</evidence>
<organism evidence="1 2">
    <name type="scientific">Pyrenophora seminiperda CCB06</name>
    <dbReference type="NCBI Taxonomy" id="1302712"/>
    <lineage>
        <taxon>Eukaryota</taxon>
        <taxon>Fungi</taxon>
        <taxon>Dikarya</taxon>
        <taxon>Ascomycota</taxon>
        <taxon>Pezizomycotina</taxon>
        <taxon>Dothideomycetes</taxon>
        <taxon>Pleosporomycetidae</taxon>
        <taxon>Pleosporales</taxon>
        <taxon>Pleosporineae</taxon>
        <taxon>Pleosporaceae</taxon>
        <taxon>Pyrenophora</taxon>
    </lineage>
</organism>
<keyword evidence="2" id="KW-1185">Reference proteome</keyword>
<dbReference type="SUPFAM" id="SSF56300">
    <property type="entry name" value="Metallo-dependent phosphatases"/>
    <property type="match status" value="1"/>
</dbReference>
<dbReference type="InterPro" id="IPR051693">
    <property type="entry name" value="UPF0046_metallophosphoest"/>
</dbReference>
<evidence type="ECO:0000313" key="1">
    <source>
        <dbReference type="EMBL" id="RMZ74401.1"/>
    </source>
</evidence>
<sequence>MPKPEFCDWAFPYFRNQDRFNPPHKCTPYTVPIAEEPVPDFPNIDIMMTHGPPMGVLDATVRGQHAGCEHLLRAARRCRPRLYCFGHIHEGWGAQKVQWNDSDELDIKVEEHIEHVDTIIVNEQKAKEDRAAVVDISQGSDTAVEFGKQTLMVNASIMTVAYKPWNAPWLVDLDLVAAQ</sequence>
<name>A0A3M7MIR6_9PLEO</name>
<dbReference type="EMBL" id="KE747844">
    <property type="protein sequence ID" value="RMZ74401.1"/>
    <property type="molecule type" value="Genomic_DNA"/>
</dbReference>
<accession>A0A3M7MIR6</accession>
<dbReference type="OrthoDB" id="630188at2759"/>
<gene>
    <name evidence="1" type="ORF">GMOD_00003433</name>
</gene>
<dbReference type="InterPro" id="IPR029052">
    <property type="entry name" value="Metallo-depent_PP-like"/>
</dbReference>
<dbReference type="Gene3D" id="3.60.21.10">
    <property type="match status" value="1"/>
</dbReference>
<dbReference type="PANTHER" id="PTHR12905:SF0">
    <property type="entry name" value="CALCINEURIN-LIKE PHOSPHOESTERASE DOMAIN-CONTAINING PROTEIN"/>
    <property type="match status" value="1"/>
</dbReference>
<dbReference type="AlphaFoldDB" id="A0A3M7MIR6"/>
<protein>
    <submittedName>
        <fullName evidence="1">Ser Thr phosphatase family</fullName>
    </submittedName>
</protein>
<dbReference type="PANTHER" id="PTHR12905">
    <property type="entry name" value="METALLOPHOSPHOESTERASE"/>
    <property type="match status" value="1"/>
</dbReference>